<dbReference type="SUPFAM" id="SSF50346">
    <property type="entry name" value="PRC-barrel domain"/>
    <property type="match status" value="2"/>
</dbReference>
<feature type="domain" description="PRC-barrel" evidence="2">
    <location>
        <begin position="3"/>
        <end position="74"/>
    </location>
</feature>
<proteinExistence type="predicted"/>
<dbReference type="Pfam" id="PF05239">
    <property type="entry name" value="PRC"/>
    <property type="match status" value="2"/>
</dbReference>
<name>A0ABU9D805_9PROT</name>
<reference evidence="3 4" key="1">
    <citation type="submission" date="2024-04" db="EMBL/GenBank/DDBJ databases">
        <authorList>
            <person name="Abashina T."/>
            <person name="Shaikin A."/>
        </authorList>
    </citation>
    <scope>NUCLEOTIDE SEQUENCE [LARGE SCALE GENOMIC DNA]</scope>
    <source>
        <strain evidence="3 4">AAFK</strain>
    </source>
</reference>
<evidence type="ECO:0000259" key="2">
    <source>
        <dbReference type="Pfam" id="PF05239"/>
    </source>
</evidence>
<dbReference type="InterPro" id="IPR027275">
    <property type="entry name" value="PRC-brl_dom"/>
</dbReference>
<dbReference type="Gene3D" id="2.30.30.240">
    <property type="entry name" value="PRC-barrel domain"/>
    <property type="match status" value="2"/>
</dbReference>
<feature type="region of interest" description="Disordered" evidence="1">
    <location>
        <begin position="476"/>
        <end position="517"/>
    </location>
</feature>
<protein>
    <submittedName>
        <fullName evidence="3">PRC-barrel domain-containing protein</fullName>
    </submittedName>
</protein>
<organism evidence="3 4">
    <name type="scientific">Thermithiobacillus plumbiphilus</name>
    <dbReference type="NCBI Taxonomy" id="1729899"/>
    <lineage>
        <taxon>Bacteria</taxon>
        <taxon>Pseudomonadati</taxon>
        <taxon>Pseudomonadota</taxon>
        <taxon>Acidithiobacillia</taxon>
        <taxon>Acidithiobacillales</taxon>
        <taxon>Thermithiobacillaceae</taxon>
        <taxon>Thermithiobacillus</taxon>
    </lineage>
</organism>
<sequence>MRKGHSIIGLKVISQPDGETLGSVRDLVFDHDADRLVALVLSDRELFGMIKAHVVPWEALITIGPDAVMVRDDHASIVVDERPEIRKLMEGAGALSGKRVFTTDGRDLGTLGDMYIDEASGNIVGYEVSGGVVNDAMAGKRFLAVEHGMRLGEDVALVPPEAADALTAQAESQPGGLRGAAATAQERLGTAAEGARTRAAGIYENISEASVEKQREFVLGRTAGRDVFIPATQGLPDTIDLSAASASTQHDLDSVEASSLDDSEAPETLLVRKGEIITEEQIERAEAAGRLRQLVLAAGGGAVSAAWSSGRERISGLAASGTSSTAEAVVGKTAGREVLLPSGATLVAPGMIITPEILQEARLHGRERELIAAAGSGMASQGMQATREKAGNFWETVKEKAAELTAAMHAKRAEYAAKQEQQRINDALGRPTTRVILDRADNVILNTGEIITHAAVERARAAGVLSVLLDSAYKGDPGISPEMTRADSSGEAALDQENPHPITPPAGERPGQQPTLR</sequence>
<feature type="domain" description="PRC-barrel" evidence="2">
    <location>
        <begin position="95"/>
        <end position="159"/>
    </location>
</feature>
<dbReference type="InterPro" id="IPR011033">
    <property type="entry name" value="PRC_barrel-like_sf"/>
</dbReference>
<accession>A0ABU9D805</accession>
<dbReference type="Proteomes" id="UP001446205">
    <property type="component" value="Unassembled WGS sequence"/>
</dbReference>
<comment type="caution">
    <text evidence="3">The sequence shown here is derived from an EMBL/GenBank/DDBJ whole genome shotgun (WGS) entry which is preliminary data.</text>
</comment>
<dbReference type="EMBL" id="JBBPCO010000006">
    <property type="protein sequence ID" value="MEK8089649.1"/>
    <property type="molecule type" value="Genomic_DNA"/>
</dbReference>
<evidence type="ECO:0000313" key="3">
    <source>
        <dbReference type="EMBL" id="MEK8089649.1"/>
    </source>
</evidence>
<evidence type="ECO:0000256" key="1">
    <source>
        <dbReference type="SAM" id="MobiDB-lite"/>
    </source>
</evidence>
<evidence type="ECO:0000313" key="4">
    <source>
        <dbReference type="Proteomes" id="UP001446205"/>
    </source>
</evidence>
<dbReference type="RefSeq" id="WP_341370702.1">
    <property type="nucleotide sequence ID" value="NZ_JBBPCO010000006.1"/>
</dbReference>
<gene>
    <name evidence="3" type="ORF">WOB96_07700</name>
</gene>
<keyword evidence="4" id="KW-1185">Reference proteome</keyword>